<dbReference type="InterPro" id="IPR036291">
    <property type="entry name" value="NAD(P)-bd_dom_sf"/>
</dbReference>
<name>A0A1M5KVA0_STRHI</name>
<dbReference type="GO" id="GO:0016646">
    <property type="term" value="F:oxidoreductase activity, acting on the CH-NH group of donors, NAD or NADP as acceptor"/>
    <property type="evidence" value="ECO:0007669"/>
    <property type="project" value="TreeGrafter"/>
</dbReference>
<dbReference type="EMBL" id="FQVN01000010">
    <property type="protein sequence ID" value="SHG56656.1"/>
    <property type="molecule type" value="Genomic_DNA"/>
</dbReference>
<dbReference type="RefSeq" id="WP_073488321.1">
    <property type="nucleotide sequence ID" value="NZ_FQVN01000010.1"/>
</dbReference>
<dbReference type="Proteomes" id="UP000184501">
    <property type="component" value="Unassembled WGS sequence"/>
</dbReference>
<reference evidence="2 3" key="1">
    <citation type="submission" date="2016-11" db="EMBL/GenBank/DDBJ databases">
        <authorList>
            <person name="Jaros S."/>
            <person name="Januszkiewicz K."/>
            <person name="Wedrychowicz H."/>
        </authorList>
    </citation>
    <scope>NUCLEOTIDE SEQUENCE [LARGE SCALE GENOMIC DNA]</scope>
    <source>
        <strain evidence="2 3">DSM 44523</strain>
    </source>
</reference>
<evidence type="ECO:0000313" key="3">
    <source>
        <dbReference type="Proteomes" id="UP000184501"/>
    </source>
</evidence>
<evidence type="ECO:0000259" key="1">
    <source>
        <dbReference type="Pfam" id="PF13460"/>
    </source>
</evidence>
<evidence type="ECO:0000313" key="2">
    <source>
        <dbReference type="EMBL" id="SHG56656.1"/>
    </source>
</evidence>
<feature type="domain" description="NAD(P)-binding" evidence="1">
    <location>
        <begin position="7"/>
        <end position="195"/>
    </location>
</feature>
<keyword evidence="3" id="KW-1185">Reference proteome</keyword>
<dbReference type="SUPFAM" id="SSF51735">
    <property type="entry name" value="NAD(P)-binding Rossmann-fold domains"/>
    <property type="match status" value="1"/>
</dbReference>
<dbReference type="Pfam" id="PF13460">
    <property type="entry name" value="NAD_binding_10"/>
    <property type="match status" value="1"/>
</dbReference>
<sequence>MKLVLIGATGMIGSRVLDEAVRRGHTVTAVARNTAGLAERAGVTARTGSVFDAGFLADVAAGADVVISAISPRVSPEGTLADAARRLLDAARTAGVRLAVVGGAGSLEVAPGVLLVDTPDFPEAYQAEARAQRDALEVVRAEGADVEWTFLSPAAEIAPGERTGRFRLGGDQLLVDAAGTSRISAEDYAVALLDEVEKPAHTRQRFTVAY</sequence>
<protein>
    <recommendedName>
        <fullName evidence="1">NAD(P)-binding domain-containing protein</fullName>
    </recommendedName>
</protein>
<dbReference type="InterPro" id="IPR016040">
    <property type="entry name" value="NAD(P)-bd_dom"/>
</dbReference>
<organism evidence="2 3">
    <name type="scientific">Streptoalloteichus hindustanus</name>
    <dbReference type="NCBI Taxonomy" id="2017"/>
    <lineage>
        <taxon>Bacteria</taxon>
        <taxon>Bacillati</taxon>
        <taxon>Actinomycetota</taxon>
        <taxon>Actinomycetes</taxon>
        <taxon>Pseudonocardiales</taxon>
        <taxon>Pseudonocardiaceae</taxon>
        <taxon>Streptoalloteichus</taxon>
    </lineage>
</organism>
<dbReference type="OrthoDB" id="3191258at2"/>
<dbReference type="Gene3D" id="3.40.50.720">
    <property type="entry name" value="NAD(P)-binding Rossmann-like Domain"/>
    <property type="match status" value="1"/>
</dbReference>
<proteinExistence type="predicted"/>
<gene>
    <name evidence="2" type="ORF">SAMN05444320_11066</name>
</gene>
<dbReference type="STRING" id="2017.SAMN05444320_11066"/>
<dbReference type="InterPro" id="IPR051606">
    <property type="entry name" value="Polyketide_Oxido-like"/>
</dbReference>
<accession>A0A1M5KVA0</accession>
<dbReference type="AlphaFoldDB" id="A0A1M5KVA0"/>
<dbReference type="CDD" id="cd05244">
    <property type="entry name" value="BVR-B_like_SDR_a"/>
    <property type="match status" value="1"/>
</dbReference>
<dbReference type="PANTHER" id="PTHR43355">
    <property type="entry name" value="FLAVIN REDUCTASE (NADPH)"/>
    <property type="match status" value="1"/>
</dbReference>
<dbReference type="PANTHER" id="PTHR43355:SF2">
    <property type="entry name" value="FLAVIN REDUCTASE (NADPH)"/>
    <property type="match status" value="1"/>
</dbReference>